<dbReference type="AlphaFoldDB" id="A0AAE1AJ08"/>
<reference evidence="1" key="1">
    <citation type="journal article" date="2023" name="G3 (Bethesda)">
        <title>A reference genome for the long-term kleptoplast-retaining sea slug Elysia crispata morphotype clarki.</title>
        <authorList>
            <person name="Eastman K.E."/>
            <person name="Pendleton A.L."/>
            <person name="Shaikh M.A."/>
            <person name="Suttiyut T."/>
            <person name="Ogas R."/>
            <person name="Tomko P."/>
            <person name="Gavelis G."/>
            <person name="Widhalm J.R."/>
            <person name="Wisecaver J.H."/>
        </authorList>
    </citation>
    <scope>NUCLEOTIDE SEQUENCE</scope>
    <source>
        <strain evidence="1">ECLA1</strain>
    </source>
</reference>
<sequence>MQQVSLYRVRSIPHTHEGAFWLAIHYYKSPILTSYSSYTVMSSGQYLAAVGRRNSFPDFTCSGSLESDIEKRSKSHLKRNNTVSHTSESLEGFFKIVSETFIAVLSVA</sequence>
<evidence type="ECO:0000313" key="2">
    <source>
        <dbReference type="Proteomes" id="UP001283361"/>
    </source>
</evidence>
<dbReference type="Proteomes" id="UP001283361">
    <property type="component" value="Unassembled WGS sequence"/>
</dbReference>
<gene>
    <name evidence="1" type="ORF">RRG08_025120</name>
</gene>
<comment type="caution">
    <text evidence="1">The sequence shown here is derived from an EMBL/GenBank/DDBJ whole genome shotgun (WGS) entry which is preliminary data.</text>
</comment>
<organism evidence="1 2">
    <name type="scientific">Elysia crispata</name>
    <name type="common">lettuce slug</name>
    <dbReference type="NCBI Taxonomy" id="231223"/>
    <lineage>
        <taxon>Eukaryota</taxon>
        <taxon>Metazoa</taxon>
        <taxon>Spiralia</taxon>
        <taxon>Lophotrochozoa</taxon>
        <taxon>Mollusca</taxon>
        <taxon>Gastropoda</taxon>
        <taxon>Heterobranchia</taxon>
        <taxon>Euthyneura</taxon>
        <taxon>Panpulmonata</taxon>
        <taxon>Sacoglossa</taxon>
        <taxon>Placobranchoidea</taxon>
        <taxon>Plakobranchidae</taxon>
        <taxon>Elysia</taxon>
    </lineage>
</organism>
<dbReference type="EMBL" id="JAWDGP010001769">
    <property type="protein sequence ID" value="KAK3788395.1"/>
    <property type="molecule type" value="Genomic_DNA"/>
</dbReference>
<protein>
    <submittedName>
        <fullName evidence="1">Uncharacterized protein</fullName>
    </submittedName>
</protein>
<name>A0AAE1AJ08_9GAST</name>
<keyword evidence="2" id="KW-1185">Reference proteome</keyword>
<evidence type="ECO:0000313" key="1">
    <source>
        <dbReference type="EMBL" id="KAK3788395.1"/>
    </source>
</evidence>
<accession>A0AAE1AJ08</accession>
<proteinExistence type="predicted"/>